<dbReference type="OrthoDB" id="529831at2"/>
<dbReference type="InterPro" id="IPR034690">
    <property type="entry name" value="Endolysin_T4_type"/>
</dbReference>
<evidence type="ECO:0000256" key="1">
    <source>
        <dbReference type="ARBA" id="ARBA00000632"/>
    </source>
</evidence>
<dbReference type="RefSeq" id="WP_077848188.1">
    <property type="nucleotide sequence ID" value="NZ_LZZM01000182.1"/>
</dbReference>
<evidence type="ECO:0000256" key="4">
    <source>
        <dbReference type="ARBA" id="ARBA00022737"/>
    </source>
</evidence>
<proteinExistence type="inferred from homology"/>
<dbReference type="SUPFAM" id="SSF53955">
    <property type="entry name" value="Lysozyme-like"/>
    <property type="match status" value="1"/>
</dbReference>
<dbReference type="Pfam" id="PF00959">
    <property type="entry name" value="Phage_lysozyme"/>
    <property type="match status" value="1"/>
</dbReference>
<dbReference type="EMBL" id="LZZM01000182">
    <property type="protein sequence ID" value="OOM75653.1"/>
    <property type="molecule type" value="Genomic_DNA"/>
</dbReference>
<dbReference type="PANTHER" id="PTHR38107:SF3">
    <property type="entry name" value="LYSOZYME RRRD-RELATED"/>
    <property type="match status" value="1"/>
</dbReference>
<comment type="catalytic activity">
    <reaction evidence="1 9">
        <text>Hydrolysis of (1-&gt;4)-beta-linkages between N-acetylmuramic acid and N-acetyl-D-glucosamine residues in a peptidoglycan and between N-acetyl-D-glucosamine residues in chitodextrins.</text>
        <dbReference type="EC" id="3.2.1.17"/>
    </reaction>
</comment>
<sequence length="232" mass="26371">MEWKWCLVDGNTNNLLTGWKEVEGKWYYLNPNGTMLIGWLKWKNKCYYLNSNGVMSCDCVQTIDDKEYKFDSSGALIESLVSDACIDFIKSWEGFSATPYYDEVGVLTLGYGMTGEEIEGIIEITEEQATSMLKDWINNKYAPVIKSDLDSKGITLKQNEFDALVSFAYNCGTGGLLNSTLYRRISERIRDNSLVTNFQAWSNGGGRRIEGLYRRRTKEAAMFLNSDYTGNV</sequence>
<dbReference type="InterPro" id="IPR023347">
    <property type="entry name" value="Lysozyme_dom_sf"/>
</dbReference>
<evidence type="ECO:0000313" key="11">
    <source>
        <dbReference type="Proteomes" id="UP000190890"/>
    </source>
</evidence>
<dbReference type="InterPro" id="IPR002196">
    <property type="entry name" value="Glyco_hydro_24"/>
</dbReference>
<dbReference type="CDD" id="cd00737">
    <property type="entry name" value="lyz_endolysin_autolysin"/>
    <property type="match status" value="1"/>
</dbReference>
<evidence type="ECO:0000256" key="8">
    <source>
        <dbReference type="PROSITE-ProRule" id="PRU00591"/>
    </source>
</evidence>
<evidence type="ECO:0000256" key="7">
    <source>
        <dbReference type="ARBA" id="ARBA00023295"/>
    </source>
</evidence>
<evidence type="ECO:0000256" key="9">
    <source>
        <dbReference type="RuleBase" id="RU003788"/>
    </source>
</evidence>
<dbReference type="InterPro" id="IPR023346">
    <property type="entry name" value="Lysozyme-like_dom_sf"/>
</dbReference>
<dbReference type="AlphaFoldDB" id="A0A1S8TD03"/>
<dbReference type="InterPro" id="IPR018337">
    <property type="entry name" value="Cell_wall/Cho-bd_repeat"/>
</dbReference>
<dbReference type="Proteomes" id="UP000190890">
    <property type="component" value="Unassembled WGS sequence"/>
</dbReference>
<evidence type="ECO:0000256" key="2">
    <source>
        <dbReference type="ARBA" id="ARBA00022529"/>
    </source>
</evidence>
<protein>
    <recommendedName>
        <fullName evidence="9">Lysozyme</fullName>
        <ecNumber evidence="9">3.2.1.17</ecNumber>
    </recommendedName>
</protein>
<dbReference type="GO" id="GO:0016998">
    <property type="term" value="P:cell wall macromolecule catabolic process"/>
    <property type="evidence" value="ECO:0007669"/>
    <property type="project" value="InterPro"/>
</dbReference>
<keyword evidence="7 9" id="KW-0326">Glycosidase</keyword>
<dbReference type="Gene3D" id="2.10.270.20">
    <property type="match status" value="1"/>
</dbReference>
<keyword evidence="3 9" id="KW-0081">Bacteriolytic enzyme</keyword>
<dbReference type="STRING" id="29367.CLPUN_31180"/>
<keyword evidence="4" id="KW-0677">Repeat</keyword>
<reference evidence="10 11" key="1">
    <citation type="submission" date="2016-05" db="EMBL/GenBank/DDBJ databases">
        <title>Microbial solvent formation.</title>
        <authorList>
            <person name="Poehlein A."/>
            <person name="Montoya Solano J.D."/>
            <person name="Flitsch S."/>
            <person name="Krabben P."/>
            <person name="Duerre P."/>
            <person name="Daniel R."/>
        </authorList>
    </citation>
    <scope>NUCLEOTIDE SEQUENCE [LARGE SCALE GENOMIC DNA]</scope>
    <source>
        <strain evidence="10 11">DSM 2619</strain>
    </source>
</reference>
<evidence type="ECO:0000256" key="5">
    <source>
        <dbReference type="ARBA" id="ARBA00022801"/>
    </source>
</evidence>
<dbReference type="GO" id="GO:0003796">
    <property type="term" value="F:lysozyme activity"/>
    <property type="evidence" value="ECO:0007669"/>
    <property type="project" value="UniProtKB-EC"/>
</dbReference>
<comment type="caution">
    <text evidence="10">The sequence shown here is derived from an EMBL/GenBank/DDBJ whole genome shotgun (WGS) entry which is preliminary data.</text>
</comment>
<dbReference type="EC" id="3.2.1.17" evidence="9"/>
<dbReference type="GO" id="GO:0009253">
    <property type="term" value="P:peptidoglycan catabolic process"/>
    <property type="evidence" value="ECO:0007669"/>
    <property type="project" value="InterPro"/>
</dbReference>
<name>A0A1S8TD03_9CLOT</name>
<dbReference type="GO" id="GO:0031640">
    <property type="term" value="P:killing of cells of another organism"/>
    <property type="evidence" value="ECO:0007669"/>
    <property type="project" value="UniProtKB-KW"/>
</dbReference>
<keyword evidence="6" id="KW-1035">Host cytoplasm</keyword>
<evidence type="ECO:0000256" key="3">
    <source>
        <dbReference type="ARBA" id="ARBA00022638"/>
    </source>
</evidence>
<dbReference type="GO" id="GO:0042742">
    <property type="term" value="P:defense response to bacterium"/>
    <property type="evidence" value="ECO:0007669"/>
    <property type="project" value="UniProtKB-KW"/>
</dbReference>
<dbReference type="Pfam" id="PF19127">
    <property type="entry name" value="Choline_bind_3"/>
    <property type="match status" value="1"/>
</dbReference>
<feature type="repeat" description="Cell wall-binding" evidence="8">
    <location>
        <begin position="16"/>
        <end position="35"/>
    </location>
</feature>
<evidence type="ECO:0000313" key="10">
    <source>
        <dbReference type="EMBL" id="OOM75653.1"/>
    </source>
</evidence>
<comment type="similarity">
    <text evidence="9">Belongs to the glycosyl hydrolase 24 family.</text>
</comment>
<dbReference type="InterPro" id="IPR051018">
    <property type="entry name" value="Bacteriophage_GH24"/>
</dbReference>
<dbReference type="Gene3D" id="1.10.530.40">
    <property type="match status" value="1"/>
</dbReference>
<dbReference type="HAMAP" id="MF_04110">
    <property type="entry name" value="ENDOLYSIN_T4"/>
    <property type="match status" value="1"/>
</dbReference>
<gene>
    <name evidence="10" type="primary">rrrD_1</name>
    <name evidence="10" type="ORF">CLPUN_31180</name>
</gene>
<dbReference type="PANTHER" id="PTHR38107">
    <property type="match status" value="1"/>
</dbReference>
<keyword evidence="2 9" id="KW-0929">Antimicrobial</keyword>
<dbReference type="SUPFAM" id="SSF69360">
    <property type="entry name" value="Cell wall binding repeat"/>
    <property type="match status" value="1"/>
</dbReference>
<accession>A0A1S8TD03</accession>
<dbReference type="PROSITE" id="PS51170">
    <property type="entry name" value="CW"/>
    <property type="match status" value="1"/>
</dbReference>
<keyword evidence="11" id="KW-1185">Reference proteome</keyword>
<keyword evidence="5 9" id="KW-0378">Hydrolase</keyword>
<dbReference type="InterPro" id="IPR033907">
    <property type="entry name" value="Endolysin_autolysin"/>
</dbReference>
<evidence type="ECO:0000256" key="6">
    <source>
        <dbReference type="ARBA" id="ARBA00023200"/>
    </source>
</evidence>
<organism evidence="10 11">
    <name type="scientific">Clostridium puniceum</name>
    <dbReference type="NCBI Taxonomy" id="29367"/>
    <lineage>
        <taxon>Bacteria</taxon>
        <taxon>Bacillati</taxon>
        <taxon>Bacillota</taxon>
        <taxon>Clostridia</taxon>
        <taxon>Eubacteriales</taxon>
        <taxon>Clostridiaceae</taxon>
        <taxon>Clostridium</taxon>
    </lineage>
</organism>